<dbReference type="RefSeq" id="YP_010672191.1">
    <property type="nucleotide sequence ID" value="NC_070975.1"/>
</dbReference>
<sequence length="27" mass="3039">MGDPNIWFLIGAGATVIFFLFDLFFGE</sequence>
<dbReference type="Proteomes" id="UP000515562">
    <property type="component" value="Segment"/>
</dbReference>
<keyword evidence="1" id="KW-1133">Transmembrane helix</keyword>
<reference evidence="2 3" key="1">
    <citation type="submission" date="2020-06" db="EMBL/GenBank/DDBJ databases">
        <title>Isolation and characterization of P59,a proteus mirabilis phage with C3 morphology.</title>
        <authorList>
            <person name="Li S."/>
        </authorList>
    </citation>
    <scope>NUCLEOTIDE SEQUENCE [LARGE SCALE GENOMIC DNA]</scope>
</reference>
<name>A0A7G5CG32_9CAUD</name>
<keyword evidence="1" id="KW-0812">Transmembrane</keyword>
<proteinExistence type="predicted"/>
<evidence type="ECO:0000313" key="2">
    <source>
        <dbReference type="EMBL" id="QMV48234.1"/>
    </source>
</evidence>
<feature type="transmembrane region" description="Helical" evidence="1">
    <location>
        <begin position="6"/>
        <end position="25"/>
    </location>
</feature>
<accession>A0A7G5CG32</accession>
<organism evidence="2 3">
    <name type="scientific">Proteus phage Vb_PmiP-P59</name>
    <dbReference type="NCBI Taxonomy" id="2754975"/>
    <lineage>
        <taxon>Viruses</taxon>
        <taxon>Duplodnaviria</taxon>
        <taxon>Heunggongvirae</taxon>
        <taxon>Uroviricota</taxon>
        <taxon>Caudoviricetes</taxon>
        <taxon>Grimontviridae</taxon>
        <taxon>Privateervirus</taxon>
        <taxon>Privateervirus P59</taxon>
    </lineage>
</organism>
<evidence type="ECO:0000313" key="3">
    <source>
        <dbReference type="Proteomes" id="UP000515562"/>
    </source>
</evidence>
<evidence type="ECO:0000256" key="1">
    <source>
        <dbReference type="SAM" id="Phobius"/>
    </source>
</evidence>
<protein>
    <submittedName>
        <fullName evidence="2">Uncharacterized protein</fullName>
    </submittedName>
</protein>
<dbReference type="GeneID" id="77948461"/>
<dbReference type="EMBL" id="MT664722">
    <property type="protein sequence ID" value="QMV48234.1"/>
    <property type="molecule type" value="Genomic_DNA"/>
</dbReference>
<dbReference type="KEGG" id="vg:77948461"/>
<keyword evidence="3" id="KW-1185">Reference proteome</keyword>
<keyword evidence="1" id="KW-0472">Membrane</keyword>